<dbReference type="EMBL" id="BGZK01001067">
    <property type="protein sequence ID" value="GBP70223.1"/>
    <property type="molecule type" value="Genomic_DNA"/>
</dbReference>
<comment type="caution">
    <text evidence="1">The sequence shown here is derived from an EMBL/GenBank/DDBJ whole genome shotgun (WGS) entry which is preliminary data.</text>
</comment>
<reference evidence="1 2" key="1">
    <citation type="journal article" date="2019" name="Commun. Biol.">
        <title>The bagworm genome reveals a unique fibroin gene that provides high tensile strength.</title>
        <authorList>
            <person name="Kono N."/>
            <person name="Nakamura H."/>
            <person name="Ohtoshi R."/>
            <person name="Tomita M."/>
            <person name="Numata K."/>
            <person name="Arakawa K."/>
        </authorList>
    </citation>
    <scope>NUCLEOTIDE SEQUENCE [LARGE SCALE GENOMIC DNA]</scope>
</reference>
<dbReference type="Proteomes" id="UP000299102">
    <property type="component" value="Unassembled WGS sequence"/>
</dbReference>
<gene>
    <name evidence="1" type="ORF">EVAR_7490_1</name>
</gene>
<evidence type="ECO:0000313" key="1">
    <source>
        <dbReference type="EMBL" id="GBP70223.1"/>
    </source>
</evidence>
<dbReference type="AlphaFoldDB" id="A0A4C1Y4D1"/>
<name>A0A4C1Y4D1_EUMVA</name>
<keyword evidence="2" id="KW-1185">Reference proteome</keyword>
<evidence type="ECO:0000313" key="2">
    <source>
        <dbReference type="Proteomes" id="UP000299102"/>
    </source>
</evidence>
<sequence>MNDSGLTIGIYRANVRDGGVGLVTEHLCSFRAVSYRICPYVRRLHEILTRSSVKRKCPNANSERKLARRSAALSARWRVCCGAR</sequence>
<accession>A0A4C1Y4D1</accession>
<proteinExistence type="predicted"/>
<protein>
    <submittedName>
        <fullName evidence="1">Uncharacterized protein</fullName>
    </submittedName>
</protein>
<organism evidence="1 2">
    <name type="scientific">Eumeta variegata</name>
    <name type="common">Bagworm moth</name>
    <name type="synonym">Eumeta japonica</name>
    <dbReference type="NCBI Taxonomy" id="151549"/>
    <lineage>
        <taxon>Eukaryota</taxon>
        <taxon>Metazoa</taxon>
        <taxon>Ecdysozoa</taxon>
        <taxon>Arthropoda</taxon>
        <taxon>Hexapoda</taxon>
        <taxon>Insecta</taxon>
        <taxon>Pterygota</taxon>
        <taxon>Neoptera</taxon>
        <taxon>Endopterygota</taxon>
        <taxon>Lepidoptera</taxon>
        <taxon>Glossata</taxon>
        <taxon>Ditrysia</taxon>
        <taxon>Tineoidea</taxon>
        <taxon>Psychidae</taxon>
        <taxon>Oiketicinae</taxon>
        <taxon>Eumeta</taxon>
    </lineage>
</organism>